<dbReference type="SMART" id="SM00020">
    <property type="entry name" value="Tryp_SPc"/>
    <property type="match status" value="1"/>
</dbReference>
<dbReference type="InterPro" id="IPR050127">
    <property type="entry name" value="Serine_Proteases_S1"/>
</dbReference>
<dbReference type="Gene3D" id="2.40.10.10">
    <property type="entry name" value="Trypsin-like serine proteases"/>
    <property type="match status" value="1"/>
</dbReference>
<keyword evidence="9" id="KW-1185">Reference proteome</keyword>
<dbReference type="InterPro" id="IPR009003">
    <property type="entry name" value="Peptidase_S1_PA"/>
</dbReference>
<accession>A0ABN8MT46</accession>
<evidence type="ECO:0000256" key="2">
    <source>
        <dbReference type="ARBA" id="ARBA00022525"/>
    </source>
</evidence>
<dbReference type="InterPro" id="IPR018114">
    <property type="entry name" value="TRYPSIN_HIS"/>
</dbReference>
<dbReference type="PANTHER" id="PTHR24264">
    <property type="entry name" value="TRYPSIN-RELATED"/>
    <property type="match status" value="1"/>
</dbReference>
<evidence type="ECO:0000256" key="6">
    <source>
        <dbReference type="RuleBase" id="RU363034"/>
    </source>
</evidence>
<dbReference type="InterPro" id="IPR043504">
    <property type="entry name" value="Peptidase_S1_PA_chymotrypsin"/>
</dbReference>
<keyword evidence="3 6" id="KW-0645">Protease</keyword>
<name>A0ABN8MT46_9CNID</name>
<evidence type="ECO:0000256" key="5">
    <source>
        <dbReference type="ARBA" id="ARBA00022825"/>
    </source>
</evidence>
<evidence type="ECO:0000313" key="9">
    <source>
        <dbReference type="Proteomes" id="UP001159405"/>
    </source>
</evidence>
<dbReference type="InterPro" id="IPR033116">
    <property type="entry name" value="TRYPSIN_SER"/>
</dbReference>
<evidence type="ECO:0000256" key="1">
    <source>
        <dbReference type="ARBA" id="ARBA00004613"/>
    </source>
</evidence>
<dbReference type="EMBL" id="CALNXK010000002">
    <property type="protein sequence ID" value="CAH3033516.1"/>
    <property type="molecule type" value="Genomic_DNA"/>
</dbReference>
<dbReference type="PANTHER" id="PTHR24264:SF65">
    <property type="entry name" value="SRCR DOMAIN-CONTAINING PROTEIN"/>
    <property type="match status" value="1"/>
</dbReference>
<dbReference type="InterPro" id="IPR001254">
    <property type="entry name" value="Trypsin_dom"/>
</dbReference>
<dbReference type="Pfam" id="PF00089">
    <property type="entry name" value="Trypsin"/>
    <property type="match status" value="1"/>
</dbReference>
<feature type="domain" description="Peptidase S1" evidence="7">
    <location>
        <begin position="1"/>
        <end position="212"/>
    </location>
</feature>
<sequence length="216" mass="23519">MTAAHCVLDDDTSKFKVVIGDVDRYKKEGLEQEFKVKSIIKQPLFSHPVPYENDIALFHLSEPAKPSDAVNTACLPGFLQDVPPGDECYITGWGQMFGEGKSAPVLQQARMPVVSNSACAAKLDTSPNGGLHTDNRTWIVTSKMLCAGDAGRTKTSGCFGDSGGPFQCKNTAGQWVVHGIVSWGDPDCSSSNHYTVFTRVSVFRKWIEQVLEKSMA</sequence>
<dbReference type="PROSITE" id="PS00134">
    <property type="entry name" value="TRYPSIN_HIS"/>
    <property type="match status" value="1"/>
</dbReference>
<dbReference type="Proteomes" id="UP001159405">
    <property type="component" value="Unassembled WGS sequence"/>
</dbReference>
<keyword evidence="5 6" id="KW-0720">Serine protease</keyword>
<proteinExistence type="predicted"/>
<organism evidence="8 9">
    <name type="scientific">Porites lobata</name>
    <dbReference type="NCBI Taxonomy" id="104759"/>
    <lineage>
        <taxon>Eukaryota</taxon>
        <taxon>Metazoa</taxon>
        <taxon>Cnidaria</taxon>
        <taxon>Anthozoa</taxon>
        <taxon>Hexacorallia</taxon>
        <taxon>Scleractinia</taxon>
        <taxon>Fungiina</taxon>
        <taxon>Poritidae</taxon>
        <taxon>Porites</taxon>
    </lineage>
</organism>
<keyword evidence="4 6" id="KW-0378">Hydrolase</keyword>
<evidence type="ECO:0000259" key="7">
    <source>
        <dbReference type="PROSITE" id="PS50240"/>
    </source>
</evidence>
<reference evidence="8 9" key="1">
    <citation type="submission" date="2022-05" db="EMBL/GenBank/DDBJ databases">
        <authorList>
            <consortium name="Genoscope - CEA"/>
            <person name="William W."/>
        </authorList>
    </citation>
    <scope>NUCLEOTIDE SEQUENCE [LARGE SCALE GENOMIC DNA]</scope>
</reference>
<dbReference type="PROSITE" id="PS50240">
    <property type="entry name" value="TRYPSIN_DOM"/>
    <property type="match status" value="1"/>
</dbReference>
<evidence type="ECO:0000256" key="4">
    <source>
        <dbReference type="ARBA" id="ARBA00022801"/>
    </source>
</evidence>
<evidence type="ECO:0000313" key="8">
    <source>
        <dbReference type="EMBL" id="CAH3033516.1"/>
    </source>
</evidence>
<comment type="caution">
    <text evidence="8">The sequence shown here is derived from an EMBL/GenBank/DDBJ whole genome shotgun (WGS) entry which is preliminary data.</text>
</comment>
<dbReference type="SUPFAM" id="SSF50494">
    <property type="entry name" value="Trypsin-like serine proteases"/>
    <property type="match status" value="1"/>
</dbReference>
<gene>
    <name evidence="8" type="ORF">PLOB_00016572</name>
</gene>
<comment type="subcellular location">
    <subcellularLocation>
        <location evidence="1">Secreted</location>
    </subcellularLocation>
</comment>
<protein>
    <recommendedName>
        <fullName evidence="7">Peptidase S1 domain-containing protein</fullName>
    </recommendedName>
</protein>
<dbReference type="PROSITE" id="PS00135">
    <property type="entry name" value="TRYPSIN_SER"/>
    <property type="match status" value="1"/>
</dbReference>
<keyword evidence="2" id="KW-0964">Secreted</keyword>
<dbReference type="CDD" id="cd00190">
    <property type="entry name" value="Tryp_SPc"/>
    <property type="match status" value="1"/>
</dbReference>
<evidence type="ECO:0000256" key="3">
    <source>
        <dbReference type="ARBA" id="ARBA00022670"/>
    </source>
</evidence>